<name>A0A0C3SAL0_PHLG1</name>
<accession>A0A0C3SAL0</accession>
<feature type="transmembrane region" description="Helical" evidence="2">
    <location>
        <begin position="245"/>
        <end position="264"/>
    </location>
</feature>
<dbReference type="OrthoDB" id="2784824at2759"/>
<keyword evidence="4" id="KW-1185">Reference proteome</keyword>
<protein>
    <submittedName>
        <fullName evidence="3">Uncharacterized protein</fullName>
    </submittedName>
</protein>
<evidence type="ECO:0000256" key="1">
    <source>
        <dbReference type="SAM" id="MobiDB-lite"/>
    </source>
</evidence>
<dbReference type="AlphaFoldDB" id="A0A0C3SAL0"/>
<dbReference type="EMBL" id="KN840468">
    <property type="protein sequence ID" value="KIP09282.1"/>
    <property type="molecule type" value="Genomic_DNA"/>
</dbReference>
<dbReference type="HOGENOM" id="CLU_897434_0_0_1"/>
<keyword evidence="2" id="KW-0812">Transmembrane</keyword>
<organism evidence="3 4">
    <name type="scientific">Phlebiopsis gigantea (strain 11061_1 CR5-6)</name>
    <name type="common">White-rot fungus</name>
    <name type="synonym">Peniophora gigantea</name>
    <dbReference type="NCBI Taxonomy" id="745531"/>
    <lineage>
        <taxon>Eukaryota</taxon>
        <taxon>Fungi</taxon>
        <taxon>Dikarya</taxon>
        <taxon>Basidiomycota</taxon>
        <taxon>Agaricomycotina</taxon>
        <taxon>Agaricomycetes</taxon>
        <taxon>Polyporales</taxon>
        <taxon>Phanerochaetaceae</taxon>
        <taxon>Phlebiopsis</taxon>
    </lineage>
</organism>
<keyword evidence="2" id="KW-1133">Transmembrane helix</keyword>
<feature type="transmembrane region" description="Helical" evidence="2">
    <location>
        <begin position="135"/>
        <end position="156"/>
    </location>
</feature>
<evidence type="ECO:0000313" key="4">
    <source>
        <dbReference type="Proteomes" id="UP000053257"/>
    </source>
</evidence>
<gene>
    <name evidence="3" type="ORF">PHLGIDRAFT_339567</name>
</gene>
<evidence type="ECO:0000313" key="3">
    <source>
        <dbReference type="EMBL" id="KIP09282.1"/>
    </source>
</evidence>
<reference evidence="3 4" key="1">
    <citation type="journal article" date="2014" name="PLoS Genet.">
        <title>Analysis of the Phlebiopsis gigantea genome, transcriptome and secretome provides insight into its pioneer colonization strategies of wood.</title>
        <authorList>
            <person name="Hori C."/>
            <person name="Ishida T."/>
            <person name="Igarashi K."/>
            <person name="Samejima M."/>
            <person name="Suzuki H."/>
            <person name="Master E."/>
            <person name="Ferreira P."/>
            <person name="Ruiz-Duenas F.J."/>
            <person name="Held B."/>
            <person name="Canessa P."/>
            <person name="Larrondo L.F."/>
            <person name="Schmoll M."/>
            <person name="Druzhinina I.S."/>
            <person name="Kubicek C.P."/>
            <person name="Gaskell J.A."/>
            <person name="Kersten P."/>
            <person name="St John F."/>
            <person name="Glasner J."/>
            <person name="Sabat G."/>
            <person name="Splinter BonDurant S."/>
            <person name="Syed K."/>
            <person name="Yadav J."/>
            <person name="Mgbeahuruike A.C."/>
            <person name="Kovalchuk A."/>
            <person name="Asiegbu F.O."/>
            <person name="Lackner G."/>
            <person name="Hoffmeister D."/>
            <person name="Rencoret J."/>
            <person name="Gutierrez A."/>
            <person name="Sun H."/>
            <person name="Lindquist E."/>
            <person name="Barry K."/>
            <person name="Riley R."/>
            <person name="Grigoriev I.V."/>
            <person name="Henrissat B."/>
            <person name="Kues U."/>
            <person name="Berka R.M."/>
            <person name="Martinez A.T."/>
            <person name="Covert S.F."/>
            <person name="Blanchette R.A."/>
            <person name="Cullen D."/>
        </authorList>
    </citation>
    <scope>NUCLEOTIDE SEQUENCE [LARGE SCALE GENOMIC DNA]</scope>
    <source>
        <strain evidence="3 4">11061_1 CR5-6</strain>
    </source>
</reference>
<proteinExistence type="predicted"/>
<keyword evidence="2" id="KW-0472">Membrane</keyword>
<sequence length="331" mass="36416">MKVEMPHPIPPIEYFSSEDAPLLSEYPQNAHLDVYHYPHNGDFDVATFPETPLLPEAAHGHDDDFSDFVQSPTSELPPKLKGKAEPITSSTRKPTDMYTLSYIRHVAIILLVQLLIPIPFMIPLGINFMKRSVKVFIPGFAVGLVGHSLMNLMFALPSARPLDPSSTHRLPHHLSDSTDVVSTLWAQLKITMLGGAVVGAFMANVINFALLGHIIYSLVRKVEPDPSAMRRAMDASMAYQRAQPVLLDLLTALAMAPAGLAARHRLFGTPLVNKSSAWHLTLVGVVGVMAVHGLRLPSRQRRSSSAAERANVQTTEHVEMHSGKRKGVVRR</sequence>
<dbReference type="Proteomes" id="UP000053257">
    <property type="component" value="Unassembled WGS sequence"/>
</dbReference>
<feature type="transmembrane region" description="Helical" evidence="2">
    <location>
        <begin position="102"/>
        <end position="123"/>
    </location>
</feature>
<feature type="region of interest" description="Disordered" evidence="1">
    <location>
        <begin position="70"/>
        <end position="90"/>
    </location>
</feature>
<evidence type="ECO:0000256" key="2">
    <source>
        <dbReference type="SAM" id="Phobius"/>
    </source>
</evidence>
<feature type="transmembrane region" description="Helical" evidence="2">
    <location>
        <begin position="190"/>
        <end position="211"/>
    </location>
</feature>
<feature type="region of interest" description="Disordered" evidence="1">
    <location>
        <begin position="300"/>
        <end position="331"/>
    </location>
</feature>
<feature type="transmembrane region" description="Helical" evidence="2">
    <location>
        <begin position="276"/>
        <end position="294"/>
    </location>
</feature>